<proteinExistence type="predicted"/>
<dbReference type="Gene3D" id="3.50.50.60">
    <property type="entry name" value="FAD/NAD(P)-binding domain"/>
    <property type="match status" value="1"/>
</dbReference>
<dbReference type="Gene3D" id="3.30.9.10">
    <property type="entry name" value="D-Amino Acid Oxidase, subunit A, domain 2"/>
    <property type="match status" value="1"/>
</dbReference>
<dbReference type="Pfam" id="PF01266">
    <property type="entry name" value="DAO"/>
    <property type="match status" value="1"/>
</dbReference>
<evidence type="ECO:0000313" key="4">
    <source>
        <dbReference type="Proteomes" id="UP000308133"/>
    </source>
</evidence>
<reference evidence="3 4" key="1">
    <citation type="submission" date="2018-02" db="EMBL/GenBank/DDBJ databases">
        <title>Draft genome sequences of Elsinoe sp., causing black scab on jojoba.</title>
        <authorList>
            <person name="Stodart B."/>
            <person name="Jeffress S."/>
            <person name="Ash G."/>
            <person name="Arun Chinnappa K."/>
        </authorList>
    </citation>
    <scope>NUCLEOTIDE SEQUENCE [LARGE SCALE GENOMIC DNA]</scope>
    <source>
        <strain evidence="3 4">Hillstone_2</strain>
    </source>
</reference>
<organism evidence="3 4">
    <name type="scientific">Elsinoe australis</name>
    <dbReference type="NCBI Taxonomy" id="40998"/>
    <lineage>
        <taxon>Eukaryota</taxon>
        <taxon>Fungi</taxon>
        <taxon>Dikarya</taxon>
        <taxon>Ascomycota</taxon>
        <taxon>Pezizomycotina</taxon>
        <taxon>Dothideomycetes</taxon>
        <taxon>Dothideomycetidae</taxon>
        <taxon>Myriangiales</taxon>
        <taxon>Elsinoaceae</taxon>
        <taxon>Elsinoe</taxon>
    </lineage>
</organism>
<dbReference type="SUPFAM" id="SSF51905">
    <property type="entry name" value="FAD/NAD(P)-binding domain"/>
    <property type="match status" value="1"/>
</dbReference>
<dbReference type="Proteomes" id="UP000308133">
    <property type="component" value="Unassembled WGS sequence"/>
</dbReference>
<dbReference type="PANTHER" id="PTHR13847">
    <property type="entry name" value="SARCOSINE DEHYDROGENASE-RELATED"/>
    <property type="match status" value="1"/>
</dbReference>
<dbReference type="AlphaFoldDB" id="A0A4U7AUH4"/>
<feature type="region of interest" description="Disordered" evidence="1">
    <location>
        <begin position="1"/>
        <end position="24"/>
    </location>
</feature>
<dbReference type="GO" id="GO:0005737">
    <property type="term" value="C:cytoplasm"/>
    <property type="evidence" value="ECO:0007669"/>
    <property type="project" value="TreeGrafter"/>
</dbReference>
<dbReference type="InterPro" id="IPR006076">
    <property type="entry name" value="FAD-dep_OxRdtase"/>
</dbReference>
<protein>
    <submittedName>
        <fullName evidence="3">FAD dependent oxidoreductase-like protein 4</fullName>
    </submittedName>
</protein>
<evidence type="ECO:0000313" key="3">
    <source>
        <dbReference type="EMBL" id="TKX20795.1"/>
    </source>
</evidence>
<dbReference type="EMBL" id="PTQR01000086">
    <property type="protein sequence ID" value="TKX20795.1"/>
    <property type="molecule type" value="Genomic_DNA"/>
</dbReference>
<dbReference type="PANTHER" id="PTHR13847:SF129">
    <property type="entry name" value="FAD DEPENDENT OXIDOREDUCTASE"/>
    <property type="match status" value="1"/>
</dbReference>
<sequence length="491" mass="53378">MSSGQGSHPAGLPHPHPSSSFWHTEPSALLQGHRSTRELPQEVDVVVVGAGITGASIAHHLLEPYRQHDEGGANSKAPSVLLLDAREVCWGATGRNGGHCQPLLFTHPNDPSIGHFELSGHANLARLSGNPLPSDPRPPPRKTFPCEFVTQPGVQAIYSDDSAARVKADLETLTINDAELASHCSFVTAKDTLQRLGVPNAKAAIVTDVAARCWPYKLVAGVVEDLVLDEGLQGRFNLQTWTPVQEITREGEEWNVGTERGGVKAKYVVLATNGYTSALVPDYKDLIVPCRGQMSALLPPEELRGEGRLKTSLGFMKEGNHDYLVQRSNEKGGHLMFGGAEKYGPRLGVTDDSIVDERQTDWLRKSLPMYLSLEDKKKLELVQTWSGIMGFSRDEVPLVGPVPGKEGLFMCAGFTGHGMPNTWLCGKTAALMVGQIRNGVATKDAVDAAAEETKLPKAYQLCEARLTSAREKATVYDVDEKYFEAWGGREQ</sequence>
<accession>A0A4U7AUH4</accession>
<evidence type="ECO:0000256" key="1">
    <source>
        <dbReference type="SAM" id="MobiDB-lite"/>
    </source>
</evidence>
<feature type="domain" description="FAD dependent oxidoreductase" evidence="2">
    <location>
        <begin position="44"/>
        <end position="430"/>
    </location>
</feature>
<gene>
    <name evidence="3" type="ORF">C1H76_7183</name>
</gene>
<evidence type="ECO:0000259" key="2">
    <source>
        <dbReference type="Pfam" id="PF01266"/>
    </source>
</evidence>
<comment type="caution">
    <text evidence="3">The sequence shown here is derived from an EMBL/GenBank/DDBJ whole genome shotgun (WGS) entry which is preliminary data.</text>
</comment>
<dbReference type="InterPro" id="IPR036188">
    <property type="entry name" value="FAD/NAD-bd_sf"/>
</dbReference>
<name>A0A4U7AUH4_9PEZI</name>